<dbReference type="InterPro" id="IPR004045">
    <property type="entry name" value="Glutathione_S-Trfase_N"/>
</dbReference>
<accession>A0A829YE02</accession>
<dbReference type="InterPro" id="IPR036282">
    <property type="entry name" value="Glutathione-S-Trfase_C_sf"/>
</dbReference>
<dbReference type="SUPFAM" id="SSF52833">
    <property type="entry name" value="Thioredoxin-like"/>
    <property type="match status" value="1"/>
</dbReference>
<protein>
    <submittedName>
        <fullName evidence="3">Glutathione S-transferase</fullName>
    </submittedName>
</protein>
<dbReference type="SFLD" id="SFLDS00019">
    <property type="entry name" value="Glutathione_Transferase_(cytos"/>
    <property type="match status" value="1"/>
</dbReference>
<keyword evidence="3" id="KW-0808">Transferase</keyword>
<evidence type="ECO:0000259" key="1">
    <source>
        <dbReference type="PROSITE" id="PS50404"/>
    </source>
</evidence>
<dbReference type="SFLD" id="SFLDG00358">
    <property type="entry name" value="Main_(cytGST)"/>
    <property type="match status" value="1"/>
</dbReference>
<dbReference type="InterPro" id="IPR004046">
    <property type="entry name" value="GST_C"/>
</dbReference>
<dbReference type="SUPFAM" id="SSF47616">
    <property type="entry name" value="GST C-terminal domain-like"/>
    <property type="match status" value="1"/>
</dbReference>
<dbReference type="InterPro" id="IPR040079">
    <property type="entry name" value="Glutathione_S-Trfase"/>
</dbReference>
<dbReference type="CDD" id="cd03057">
    <property type="entry name" value="GST_N_Beta"/>
    <property type="match status" value="1"/>
</dbReference>
<dbReference type="InterPro" id="IPR036249">
    <property type="entry name" value="Thioredoxin-like_sf"/>
</dbReference>
<evidence type="ECO:0000313" key="4">
    <source>
        <dbReference type="Proteomes" id="UP000445000"/>
    </source>
</evidence>
<organism evidence="3 4">
    <name type="scientific">Steroidobacter agaridevorans</name>
    <dbReference type="NCBI Taxonomy" id="2695856"/>
    <lineage>
        <taxon>Bacteria</taxon>
        <taxon>Pseudomonadati</taxon>
        <taxon>Pseudomonadota</taxon>
        <taxon>Gammaproteobacteria</taxon>
        <taxon>Steroidobacterales</taxon>
        <taxon>Steroidobacteraceae</taxon>
        <taxon>Steroidobacter</taxon>
    </lineage>
</organism>
<reference evidence="4" key="1">
    <citation type="submission" date="2020-01" db="EMBL/GenBank/DDBJ databases">
        <title>'Steroidobacter agaridevorans' sp. nov., agar-degrading bacteria isolated from rhizosphere soils.</title>
        <authorList>
            <person name="Ikenaga M."/>
            <person name="Kataoka M."/>
            <person name="Murouchi A."/>
            <person name="Katsuragi S."/>
            <person name="Sakai M."/>
        </authorList>
    </citation>
    <scope>NUCLEOTIDE SEQUENCE [LARGE SCALE GENOMIC DNA]</scope>
    <source>
        <strain evidence="4">YU21-B</strain>
    </source>
</reference>
<dbReference type="EMBL" id="BLJN01000003">
    <property type="protein sequence ID" value="GFE81173.1"/>
    <property type="molecule type" value="Genomic_DNA"/>
</dbReference>
<dbReference type="Gene3D" id="1.20.1050.10">
    <property type="match status" value="1"/>
</dbReference>
<evidence type="ECO:0000313" key="3">
    <source>
        <dbReference type="EMBL" id="GFE81173.1"/>
    </source>
</evidence>
<dbReference type="GO" id="GO:0016740">
    <property type="term" value="F:transferase activity"/>
    <property type="evidence" value="ECO:0007669"/>
    <property type="project" value="UniProtKB-KW"/>
</dbReference>
<comment type="caution">
    <text evidence="3">The sequence shown here is derived from an EMBL/GenBank/DDBJ whole genome shotgun (WGS) entry which is preliminary data.</text>
</comment>
<dbReference type="InterPro" id="IPR010987">
    <property type="entry name" value="Glutathione-S-Trfase_C-like"/>
</dbReference>
<dbReference type="PROSITE" id="PS50404">
    <property type="entry name" value="GST_NTER"/>
    <property type="match status" value="1"/>
</dbReference>
<dbReference type="PANTHER" id="PTHR44051">
    <property type="entry name" value="GLUTATHIONE S-TRANSFERASE-RELATED"/>
    <property type="match status" value="1"/>
</dbReference>
<name>A0A829YE02_9GAMM</name>
<dbReference type="SFLD" id="SFLDG01150">
    <property type="entry name" value="Main.1:_Beta-like"/>
    <property type="match status" value="1"/>
</dbReference>
<dbReference type="PANTHER" id="PTHR44051:SF8">
    <property type="entry name" value="GLUTATHIONE S-TRANSFERASE GSTA"/>
    <property type="match status" value="1"/>
</dbReference>
<proteinExistence type="predicted"/>
<feature type="domain" description="GST N-terminal" evidence="1">
    <location>
        <begin position="1"/>
        <end position="82"/>
    </location>
</feature>
<dbReference type="PROSITE" id="PS50405">
    <property type="entry name" value="GST_CTER"/>
    <property type="match status" value="1"/>
</dbReference>
<dbReference type="Pfam" id="PF13409">
    <property type="entry name" value="GST_N_2"/>
    <property type="match status" value="1"/>
</dbReference>
<dbReference type="RefSeq" id="WP_161812858.1">
    <property type="nucleotide sequence ID" value="NZ_BLJN01000003.1"/>
</dbReference>
<dbReference type="Proteomes" id="UP000445000">
    <property type="component" value="Unassembled WGS sequence"/>
</dbReference>
<keyword evidence="4" id="KW-1185">Reference proteome</keyword>
<sequence>MNLYFSPLACSLATRIALYEAGAPAEFTQVDLKSKRVLKTGRDFAEINRLTLVPTLGIDDQTVLVENTAVLQFVADRFPEAKLAPTSGLQRARMQQWLGFINSELHKGIFNPLLDSTAPEGAKEYARTKVPSRFALLQDHFATHEFALEQFSIVDAYLTTILNWSAFSGVDLKQWPAVNDYFQRMLKRPNVARAMNEELALYQEEVRRRAS</sequence>
<gene>
    <name evidence="3" type="ORF">GCM10011487_31730</name>
</gene>
<evidence type="ECO:0000259" key="2">
    <source>
        <dbReference type="PROSITE" id="PS50405"/>
    </source>
</evidence>
<dbReference type="CDD" id="cd03188">
    <property type="entry name" value="GST_C_Beta"/>
    <property type="match status" value="1"/>
</dbReference>
<dbReference type="Gene3D" id="3.40.30.10">
    <property type="entry name" value="Glutaredoxin"/>
    <property type="match status" value="1"/>
</dbReference>
<dbReference type="AlphaFoldDB" id="A0A829YE02"/>
<dbReference type="Pfam" id="PF00043">
    <property type="entry name" value="GST_C"/>
    <property type="match status" value="1"/>
</dbReference>
<feature type="domain" description="GST C-terminal" evidence="2">
    <location>
        <begin position="87"/>
        <end position="211"/>
    </location>
</feature>